<dbReference type="Proteomes" id="UP000238523">
    <property type="component" value="Chromosome"/>
</dbReference>
<keyword evidence="1" id="KW-0472">Membrane</keyword>
<organism evidence="2 3">
    <name type="scientific">Rhizobium leguminosarum</name>
    <dbReference type="NCBI Taxonomy" id="384"/>
    <lineage>
        <taxon>Bacteria</taxon>
        <taxon>Pseudomonadati</taxon>
        <taxon>Pseudomonadota</taxon>
        <taxon>Alphaproteobacteria</taxon>
        <taxon>Hyphomicrobiales</taxon>
        <taxon>Rhizobiaceae</taxon>
        <taxon>Rhizobium/Agrobacterium group</taxon>
        <taxon>Rhizobium</taxon>
    </lineage>
</organism>
<feature type="transmembrane region" description="Helical" evidence="1">
    <location>
        <begin position="46"/>
        <end position="69"/>
    </location>
</feature>
<keyword evidence="1" id="KW-0812">Transmembrane</keyword>
<dbReference type="RefSeq" id="WP_105006205.1">
    <property type="nucleotide sequence ID" value="NZ_CP025012.1"/>
</dbReference>
<evidence type="ECO:0000313" key="2">
    <source>
        <dbReference type="EMBL" id="AUW42671.1"/>
    </source>
</evidence>
<proteinExistence type="predicted"/>
<sequence>MVVRPRDGTVYAILLAAQTLAVGFLLWTVFPIFYSVVTHLGERQDVSWSSLLGLAAGTVLLQACYWARIRWVTVRAPCHSLFVAHLVFFSARLSFLFGGAFFSAIFFRHLPALGSVPPFWEIFIRAISIGAMLFGLFCYSLELERLGRAIEEPTLPV</sequence>
<feature type="transmembrane region" description="Helical" evidence="1">
    <location>
        <begin position="119"/>
        <end position="139"/>
    </location>
</feature>
<feature type="transmembrane region" description="Helical" evidence="1">
    <location>
        <begin position="12"/>
        <end position="34"/>
    </location>
</feature>
<evidence type="ECO:0000313" key="3">
    <source>
        <dbReference type="Proteomes" id="UP000238523"/>
    </source>
</evidence>
<gene>
    <name evidence="2" type="ORF">CUJ84_Chr002313</name>
</gene>
<dbReference type="EMBL" id="CP025012">
    <property type="protein sequence ID" value="AUW42671.1"/>
    <property type="molecule type" value="Genomic_DNA"/>
</dbReference>
<keyword evidence="1" id="KW-1133">Transmembrane helix</keyword>
<accession>A0A2K9Z3J4</accession>
<feature type="transmembrane region" description="Helical" evidence="1">
    <location>
        <begin position="81"/>
        <end position="107"/>
    </location>
</feature>
<protein>
    <submittedName>
        <fullName evidence="2">Uncharacterized protein</fullName>
    </submittedName>
</protein>
<name>A0A2K9Z3J4_RHILE</name>
<reference evidence="2 3" key="1">
    <citation type="submission" date="2017-11" db="EMBL/GenBank/DDBJ databases">
        <title>Complete genome of Rhizobium leguminosarum Norway, an ineffective micro-symbiont.</title>
        <authorList>
            <person name="Hoffrichter A."/>
            <person name="Liang J."/>
            <person name="Brachmann A."/>
            <person name="Marin M."/>
        </authorList>
    </citation>
    <scope>NUCLEOTIDE SEQUENCE [LARGE SCALE GENOMIC DNA]</scope>
    <source>
        <strain evidence="2 3">Norway</strain>
    </source>
</reference>
<evidence type="ECO:0000256" key="1">
    <source>
        <dbReference type="SAM" id="Phobius"/>
    </source>
</evidence>
<dbReference type="AlphaFoldDB" id="A0A2K9Z3J4"/>